<dbReference type="InterPro" id="IPR001796">
    <property type="entry name" value="DHFR_dom"/>
</dbReference>
<evidence type="ECO:0000256" key="5">
    <source>
        <dbReference type="ARBA" id="ARBA00022857"/>
    </source>
</evidence>
<dbReference type="Pfam" id="PF00186">
    <property type="entry name" value="DHFR_1"/>
    <property type="match status" value="1"/>
</dbReference>
<dbReference type="PANTHER" id="PTHR48069:SF3">
    <property type="entry name" value="DIHYDROFOLATE REDUCTASE"/>
    <property type="match status" value="1"/>
</dbReference>
<feature type="domain" description="DHFR" evidence="10">
    <location>
        <begin position="2"/>
        <end position="166"/>
    </location>
</feature>
<evidence type="ECO:0000256" key="2">
    <source>
        <dbReference type="ARBA" id="ARBA00009539"/>
    </source>
</evidence>
<dbReference type="InterPro" id="IPR024072">
    <property type="entry name" value="DHFR-like_dom_sf"/>
</dbReference>
<dbReference type="InterPro" id="IPR012259">
    <property type="entry name" value="DHFR"/>
</dbReference>
<evidence type="ECO:0000313" key="11">
    <source>
        <dbReference type="EMBL" id="GLQ05810.1"/>
    </source>
</evidence>
<dbReference type="EC" id="1.5.1.3" evidence="3 8"/>
<sequence>MKIAAVVAVATNNVIGVENDLPWRLSNDLKWFKKNTMNKPMIMGRKTFQSLPGVLPGRTSIILTRDPAFEAPGALIATTIEQALELATQDAASRNTDEISVVGGGEIYKLFMPLLSRLYLTRVHTTIDGDTLFPELDPADWKTTFEEHHEASEKDDFPYSFYILDREQGASE</sequence>
<dbReference type="RefSeq" id="WP_206374332.1">
    <property type="nucleotide sequence ID" value="NZ_BSNF01000001.1"/>
</dbReference>
<dbReference type="PIRSF" id="PIRSF000194">
    <property type="entry name" value="DHFR"/>
    <property type="match status" value="1"/>
</dbReference>
<evidence type="ECO:0000313" key="12">
    <source>
        <dbReference type="Proteomes" id="UP001161409"/>
    </source>
</evidence>
<comment type="catalytic activity">
    <reaction evidence="8">
        <text>(6S)-5,6,7,8-tetrahydrofolate + NADP(+) = 7,8-dihydrofolate + NADPH + H(+)</text>
        <dbReference type="Rhea" id="RHEA:15009"/>
        <dbReference type="ChEBI" id="CHEBI:15378"/>
        <dbReference type="ChEBI" id="CHEBI:57451"/>
        <dbReference type="ChEBI" id="CHEBI:57453"/>
        <dbReference type="ChEBI" id="CHEBI:57783"/>
        <dbReference type="ChEBI" id="CHEBI:58349"/>
        <dbReference type="EC" id="1.5.1.3"/>
    </reaction>
</comment>
<keyword evidence="6 8" id="KW-0560">Oxidoreductase</keyword>
<name>A0ABQ5U2C2_9PROT</name>
<comment type="function">
    <text evidence="7 8">Key enzyme in folate metabolism. Catalyzes an essential reaction for de novo glycine and purine synthesis, and for DNA precursor synthesis.</text>
</comment>
<proteinExistence type="inferred from homology"/>
<dbReference type="PANTHER" id="PTHR48069">
    <property type="entry name" value="DIHYDROFOLATE REDUCTASE"/>
    <property type="match status" value="1"/>
</dbReference>
<dbReference type="Gene3D" id="3.40.430.10">
    <property type="entry name" value="Dihydrofolate Reductase, subunit A"/>
    <property type="match status" value="1"/>
</dbReference>
<reference evidence="11" key="1">
    <citation type="journal article" date="2014" name="Int. J. Syst. Evol. Microbiol.">
        <title>Complete genome of a new Firmicutes species belonging to the dominant human colonic microbiota ('Ruminococcus bicirculans') reveals two chromosomes and a selective capacity to utilize plant glucans.</title>
        <authorList>
            <consortium name="NISC Comparative Sequencing Program"/>
            <person name="Wegmann U."/>
            <person name="Louis P."/>
            <person name="Goesmann A."/>
            <person name="Henrissat B."/>
            <person name="Duncan S.H."/>
            <person name="Flint H.J."/>
        </authorList>
    </citation>
    <scope>NUCLEOTIDE SEQUENCE</scope>
    <source>
        <strain evidence="11">NBRC 103408</strain>
    </source>
</reference>
<evidence type="ECO:0000256" key="4">
    <source>
        <dbReference type="ARBA" id="ARBA00022563"/>
    </source>
</evidence>
<evidence type="ECO:0000256" key="3">
    <source>
        <dbReference type="ARBA" id="ARBA00012856"/>
    </source>
</evidence>
<gene>
    <name evidence="11" type="ORF">GCM10007924_10310</name>
</gene>
<dbReference type="InterPro" id="IPR017925">
    <property type="entry name" value="DHFR_CS"/>
</dbReference>
<dbReference type="Proteomes" id="UP001161409">
    <property type="component" value="Unassembled WGS sequence"/>
</dbReference>
<dbReference type="PRINTS" id="PR00070">
    <property type="entry name" value="DHFR"/>
</dbReference>
<dbReference type="EMBL" id="BSNF01000001">
    <property type="protein sequence ID" value="GLQ05810.1"/>
    <property type="molecule type" value="Genomic_DNA"/>
</dbReference>
<dbReference type="PROSITE" id="PS00075">
    <property type="entry name" value="DHFR_1"/>
    <property type="match status" value="1"/>
</dbReference>
<evidence type="ECO:0000256" key="7">
    <source>
        <dbReference type="ARBA" id="ARBA00025067"/>
    </source>
</evidence>
<keyword evidence="12" id="KW-1185">Reference proteome</keyword>
<comment type="pathway">
    <text evidence="1 8">Cofactor biosynthesis; tetrahydrofolate biosynthesis; 5,6,7,8-tetrahydrofolate from 7,8-dihydrofolate: step 1/1.</text>
</comment>
<dbReference type="PROSITE" id="PS51330">
    <property type="entry name" value="DHFR_2"/>
    <property type="match status" value="1"/>
</dbReference>
<evidence type="ECO:0000256" key="9">
    <source>
        <dbReference type="RuleBase" id="RU004474"/>
    </source>
</evidence>
<dbReference type="CDD" id="cd00209">
    <property type="entry name" value="DHFR"/>
    <property type="match status" value="1"/>
</dbReference>
<dbReference type="SUPFAM" id="SSF53597">
    <property type="entry name" value="Dihydrofolate reductase-like"/>
    <property type="match status" value="1"/>
</dbReference>
<protein>
    <recommendedName>
        <fullName evidence="3 8">Dihydrofolate reductase</fullName>
        <ecNumber evidence="3 8">1.5.1.3</ecNumber>
    </recommendedName>
</protein>
<evidence type="ECO:0000256" key="8">
    <source>
        <dbReference type="PIRNR" id="PIRNR000194"/>
    </source>
</evidence>
<evidence type="ECO:0000259" key="10">
    <source>
        <dbReference type="PROSITE" id="PS51330"/>
    </source>
</evidence>
<evidence type="ECO:0000256" key="6">
    <source>
        <dbReference type="ARBA" id="ARBA00023002"/>
    </source>
</evidence>
<organism evidence="11 12">
    <name type="scientific">Sneathiella chinensis</name>
    <dbReference type="NCBI Taxonomy" id="349750"/>
    <lineage>
        <taxon>Bacteria</taxon>
        <taxon>Pseudomonadati</taxon>
        <taxon>Pseudomonadota</taxon>
        <taxon>Alphaproteobacteria</taxon>
        <taxon>Sneathiellales</taxon>
        <taxon>Sneathiellaceae</taxon>
        <taxon>Sneathiella</taxon>
    </lineage>
</organism>
<keyword evidence="5 8" id="KW-0521">NADP</keyword>
<comment type="caution">
    <text evidence="11">The sequence shown here is derived from an EMBL/GenBank/DDBJ whole genome shotgun (WGS) entry which is preliminary data.</text>
</comment>
<accession>A0ABQ5U2C2</accession>
<keyword evidence="4 8" id="KW-0554">One-carbon metabolism</keyword>
<comment type="similarity">
    <text evidence="2 8 9">Belongs to the dihydrofolate reductase family.</text>
</comment>
<evidence type="ECO:0000256" key="1">
    <source>
        <dbReference type="ARBA" id="ARBA00004903"/>
    </source>
</evidence>
<reference evidence="11" key="2">
    <citation type="submission" date="2023-01" db="EMBL/GenBank/DDBJ databases">
        <title>Draft genome sequence of Sneathiella chinensis strain NBRC 103408.</title>
        <authorList>
            <person name="Sun Q."/>
            <person name="Mori K."/>
        </authorList>
    </citation>
    <scope>NUCLEOTIDE SEQUENCE</scope>
    <source>
        <strain evidence="11">NBRC 103408</strain>
    </source>
</reference>